<keyword evidence="3" id="KW-0472">Membrane</keyword>
<dbReference type="AlphaFoldDB" id="A0A1H2Y4Y4"/>
<evidence type="ECO:0000256" key="1">
    <source>
        <dbReference type="SAM" id="Coils"/>
    </source>
</evidence>
<keyword evidence="3" id="KW-1133">Transmembrane helix</keyword>
<accession>A0A1H2Y4Y4</accession>
<organism evidence="4 5">
    <name type="scientific">Haloarcula vallismortis</name>
    <name type="common">Halobacterium vallismortis</name>
    <dbReference type="NCBI Taxonomy" id="28442"/>
    <lineage>
        <taxon>Archaea</taxon>
        <taxon>Methanobacteriati</taxon>
        <taxon>Methanobacteriota</taxon>
        <taxon>Stenosarchaea group</taxon>
        <taxon>Halobacteria</taxon>
        <taxon>Halobacteriales</taxon>
        <taxon>Haloarculaceae</taxon>
        <taxon>Haloarcula</taxon>
    </lineage>
</organism>
<evidence type="ECO:0000256" key="3">
    <source>
        <dbReference type="SAM" id="Phobius"/>
    </source>
</evidence>
<feature type="region of interest" description="Disordered" evidence="2">
    <location>
        <begin position="29"/>
        <end position="63"/>
    </location>
</feature>
<evidence type="ECO:0000313" key="4">
    <source>
        <dbReference type="EMBL" id="SDX00055.1"/>
    </source>
</evidence>
<name>A0A1H2Y4Y4_HALVA</name>
<sequence>MFRSQSWAVLVTLTILGLTAGAGGVAAMGTDDGGPALNRQVETPTDDNETQQENPDSVSDGEYSDETAAWLARTMGGQLENSSIALSNDQYDQARSVLGDDYDKRLEQYVEVAGDTSSDTDDTAAKEFEAARENQRNLTDEVQRYRQQYAAYQTARERGDEREARITARAMERTASNISDRSEALNQNLERIENTTSVDLSSGQTEINETTAEISATQASVREETLVGTTLTVQAIDSTASFSDPGTVFGQIQTENGSVIADEAIELRIENRTQTVQTDSGGVFETQYQPRAATLGSQSISIEYVPDTDSVYLSDNATFTIDVQQVTPDVTSETSTETVRYGDRFNATTSVSVESAGVDEVPVEFAIDGAVVARTTTGPNGTATETIRLPASINDGDRRVVARIPYENRAIAGVQSETPIVVAETRTTLLLNASRAADGIIVEGQLRTVDGDTVAGRPVRLQTDAGGTQRVETTRNGSFRTSLENPPSNESVTVIATFDEPQSNLGNATATATLTAGSGGGNPPVGSDSDSDLLIDTLVAILLGSDERPAAGFGNGIIGYSWLPVVGGGAALTVVGAAWFVVSRIRQPRETDSTVPAAAAEVSMSGPDQTATQPDTTTPTFEDRVETHLDSGNYDAAAMVAYTAVHDALAAKNGLGEGVTHWELLQRSREHGVPEEQMTALETVVEAFETAAFAPSSVDPARAEAAVERAREFRSNGDP</sequence>
<protein>
    <recommendedName>
        <fullName evidence="6">DUF4129 domain-containing protein</fullName>
    </recommendedName>
</protein>
<evidence type="ECO:0000256" key="2">
    <source>
        <dbReference type="SAM" id="MobiDB-lite"/>
    </source>
</evidence>
<gene>
    <name evidence="4" type="ORF">SAMN05443574_11192</name>
</gene>
<keyword evidence="3" id="KW-0812">Transmembrane</keyword>
<keyword evidence="1" id="KW-0175">Coiled coil</keyword>
<feature type="coiled-coil region" evidence="1">
    <location>
        <begin position="128"/>
        <end position="195"/>
    </location>
</feature>
<evidence type="ECO:0000313" key="5">
    <source>
        <dbReference type="Proteomes" id="UP000182573"/>
    </source>
</evidence>
<proteinExistence type="predicted"/>
<feature type="transmembrane region" description="Helical" evidence="3">
    <location>
        <begin position="562"/>
        <end position="582"/>
    </location>
</feature>
<dbReference type="STRING" id="28442.SAMN05443574_11192"/>
<dbReference type="Proteomes" id="UP000182573">
    <property type="component" value="Unassembled WGS sequence"/>
</dbReference>
<reference evidence="4 5" key="1">
    <citation type="submission" date="2016-10" db="EMBL/GenBank/DDBJ databases">
        <authorList>
            <person name="de Groot N.N."/>
        </authorList>
    </citation>
    <scope>NUCLEOTIDE SEQUENCE [LARGE SCALE GENOMIC DNA]</scope>
    <source>
        <strain evidence="4 5">DSM 3756</strain>
    </source>
</reference>
<dbReference type="EMBL" id="FNOF01000011">
    <property type="protein sequence ID" value="SDX00055.1"/>
    <property type="molecule type" value="Genomic_DNA"/>
</dbReference>
<feature type="compositionally biased region" description="Low complexity" evidence="2">
    <location>
        <begin position="607"/>
        <end position="619"/>
    </location>
</feature>
<evidence type="ECO:0008006" key="6">
    <source>
        <dbReference type="Google" id="ProtNLM"/>
    </source>
</evidence>
<feature type="region of interest" description="Disordered" evidence="2">
    <location>
        <begin position="590"/>
        <end position="619"/>
    </location>
</feature>